<dbReference type="InterPro" id="IPR029149">
    <property type="entry name" value="Creatin/AminoP/Spt16_N"/>
</dbReference>
<dbReference type="EMBL" id="QVLV01000012">
    <property type="protein sequence ID" value="RGE58238.1"/>
    <property type="molecule type" value="Genomic_DNA"/>
</dbReference>
<dbReference type="InterPro" id="IPR050422">
    <property type="entry name" value="X-Pro_aminopeptidase_P"/>
</dbReference>
<feature type="domain" description="Peptidase M24 C-terminal" evidence="6">
    <location>
        <begin position="538"/>
        <end position="598"/>
    </location>
</feature>
<dbReference type="Pfam" id="PF00557">
    <property type="entry name" value="Peptidase_M24"/>
    <property type="match status" value="1"/>
</dbReference>
<keyword evidence="2" id="KW-0479">Metal-binding</keyword>
<dbReference type="InterPro" id="IPR036005">
    <property type="entry name" value="Creatinase/aminopeptidase-like"/>
</dbReference>
<dbReference type="Pfam" id="PF16188">
    <property type="entry name" value="Peptidase_M24_C"/>
    <property type="match status" value="1"/>
</dbReference>
<name>A0A3E3I195_9FIRM</name>
<dbReference type="Proteomes" id="UP000260812">
    <property type="component" value="Unassembled WGS sequence"/>
</dbReference>
<evidence type="ECO:0000259" key="4">
    <source>
        <dbReference type="Pfam" id="PF00557"/>
    </source>
</evidence>
<comment type="caution">
    <text evidence="7">The sequence shown here is derived from an EMBL/GenBank/DDBJ whole genome shotgun (WGS) entry which is preliminary data.</text>
</comment>
<keyword evidence="3" id="KW-0378">Hydrolase</keyword>
<dbReference type="Pfam" id="PF01321">
    <property type="entry name" value="Creatinase_N"/>
    <property type="match status" value="1"/>
</dbReference>
<dbReference type="GO" id="GO:0046872">
    <property type="term" value="F:metal ion binding"/>
    <property type="evidence" value="ECO:0007669"/>
    <property type="project" value="UniProtKB-KW"/>
</dbReference>
<dbReference type="SUPFAM" id="SSF55920">
    <property type="entry name" value="Creatinase/aminopeptidase"/>
    <property type="match status" value="1"/>
</dbReference>
<dbReference type="PANTHER" id="PTHR43763">
    <property type="entry name" value="XAA-PRO AMINOPEPTIDASE 1"/>
    <property type="match status" value="1"/>
</dbReference>
<comment type="similarity">
    <text evidence="1">Belongs to the peptidase M24B family.</text>
</comment>
<dbReference type="CDD" id="cd01085">
    <property type="entry name" value="APP"/>
    <property type="match status" value="1"/>
</dbReference>
<feature type="domain" description="Peptidase M24" evidence="4">
    <location>
        <begin position="312"/>
        <end position="528"/>
    </location>
</feature>
<proteinExistence type="inferred from homology"/>
<evidence type="ECO:0000259" key="6">
    <source>
        <dbReference type="Pfam" id="PF16188"/>
    </source>
</evidence>
<keyword evidence="8" id="KW-1185">Reference proteome</keyword>
<dbReference type="AlphaFoldDB" id="A0A3E3I195"/>
<evidence type="ECO:0000256" key="3">
    <source>
        <dbReference type="ARBA" id="ARBA00022801"/>
    </source>
</evidence>
<reference evidence="7" key="1">
    <citation type="submission" date="2018-08" db="EMBL/GenBank/DDBJ databases">
        <title>A genome reference for cultivated species of the human gut microbiota.</title>
        <authorList>
            <person name="Zou Y."/>
            <person name="Xue W."/>
            <person name="Luo G."/>
        </authorList>
    </citation>
    <scope>NUCLEOTIDE SEQUENCE [LARGE SCALE GENOMIC DNA]</scope>
    <source>
        <strain evidence="7">TF05-5AC</strain>
    </source>
</reference>
<dbReference type="RefSeq" id="WP_117545019.1">
    <property type="nucleotide sequence ID" value="NZ_JBKUNB010000016.1"/>
</dbReference>
<dbReference type="SUPFAM" id="SSF53092">
    <property type="entry name" value="Creatinase/prolidase N-terminal domain"/>
    <property type="match status" value="2"/>
</dbReference>
<sequence>MNQVIQERIAALRKVMEREGVDYYMVPTADFHNSEYVDQYFKMREYLSGFTGSNGTLVVSAGEAGLWTDGRYFIQAENELKGTGIRLFRMLDEGVPTIQEYLQAKMKEGQTLGFDGRVVDTAFGCRLEKALSDKKIIFAYDKDLADEVWADRTGLPSHPVMVLEEAICGRTAGEKMAEVRSVMEKEGTDAFLLSKLDDIMWLFNIRGGDVECNPVALSYAYLTAKECFLFIQETEVTDALREHAAKYGIVLKKYDETADFLKNRTEKECVLYDGRNTSYALYRTLTEKGECRDAKNPTELMKAVKNEVELAHMEEVYLKDSAAVCRFIYWLKKNVGKMKITEVTAADYLDHLRSEIDGYLDLSFPTIAGYKENAAMMHYEATPDNCKELEAEGMLLVDSGGQYLGGTTDVTRTIVLGPVSEEIREHFTAVAVGMLQLTNARFLYGCTGRNLDILARQPMWDRNIDYKCGTGHGVGYILNVHEGPQGIRWRFTEGQSESVIEAGMDVTNEPGVYIEGSHGIRTENVMVARNGVKNGDGQFMYFDTLTYVPIDLEGINPSLMEPGQIRMLNEYHKAVYEKISPLLTEEERLWLKEETREI</sequence>
<dbReference type="FunFam" id="3.90.230.10:FF:000009">
    <property type="entry name" value="xaa-Pro aminopeptidase 2"/>
    <property type="match status" value="1"/>
</dbReference>
<dbReference type="Gene3D" id="3.40.350.10">
    <property type="entry name" value="Creatinase/prolidase N-terminal domain"/>
    <property type="match status" value="2"/>
</dbReference>
<evidence type="ECO:0000313" key="8">
    <source>
        <dbReference type="Proteomes" id="UP000260812"/>
    </source>
</evidence>
<organism evidence="7 8">
    <name type="scientific">Eisenbergiella massiliensis</name>
    <dbReference type="NCBI Taxonomy" id="1720294"/>
    <lineage>
        <taxon>Bacteria</taxon>
        <taxon>Bacillati</taxon>
        <taxon>Bacillota</taxon>
        <taxon>Clostridia</taxon>
        <taxon>Lachnospirales</taxon>
        <taxon>Lachnospiraceae</taxon>
        <taxon>Eisenbergiella</taxon>
    </lineage>
</organism>
<evidence type="ECO:0000256" key="1">
    <source>
        <dbReference type="ARBA" id="ARBA00008766"/>
    </source>
</evidence>
<dbReference type="PANTHER" id="PTHR43763:SF6">
    <property type="entry name" value="XAA-PRO AMINOPEPTIDASE 1"/>
    <property type="match status" value="1"/>
</dbReference>
<keyword evidence="7" id="KW-0645">Protease</keyword>
<evidence type="ECO:0000256" key="2">
    <source>
        <dbReference type="ARBA" id="ARBA00022723"/>
    </source>
</evidence>
<dbReference type="GO" id="GO:0005737">
    <property type="term" value="C:cytoplasm"/>
    <property type="evidence" value="ECO:0007669"/>
    <property type="project" value="UniProtKB-ARBA"/>
</dbReference>
<keyword evidence="7" id="KW-0031">Aminopeptidase</keyword>
<gene>
    <name evidence="7" type="ORF">DXC51_17220</name>
</gene>
<dbReference type="InterPro" id="IPR000994">
    <property type="entry name" value="Pept_M24"/>
</dbReference>
<dbReference type="GeneID" id="97988562"/>
<dbReference type="InterPro" id="IPR033740">
    <property type="entry name" value="Pept_M24B"/>
</dbReference>
<dbReference type="InterPro" id="IPR000587">
    <property type="entry name" value="Creatinase_N"/>
</dbReference>
<feature type="domain" description="Creatinase N-terminal" evidence="5">
    <location>
        <begin position="8"/>
        <end position="137"/>
    </location>
</feature>
<evidence type="ECO:0000313" key="7">
    <source>
        <dbReference type="EMBL" id="RGE58238.1"/>
    </source>
</evidence>
<dbReference type="Pfam" id="PF16189">
    <property type="entry name" value="Creatinase_N_2"/>
    <property type="match status" value="1"/>
</dbReference>
<dbReference type="InterPro" id="IPR032416">
    <property type="entry name" value="Peptidase_M24_C"/>
</dbReference>
<dbReference type="GO" id="GO:0070006">
    <property type="term" value="F:metalloaminopeptidase activity"/>
    <property type="evidence" value="ECO:0007669"/>
    <property type="project" value="InterPro"/>
</dbReference>
<evidence type="ECO:0000259" key="5">
    <source>
        <dbReference type="Pfam" id="PF01321"/>
    </source>
</evidence>
<protein>
    <submittedName>
        <fullName evidence="7">Aminopeptidase P family protein</fullName>
    </submittedName>
</protein>
<dbReference type="Gene3D" id="3.90.230.10">
    <property type="entry name" value="Creatinase/methionine aminopeptidase superfamily"/>
    <property type="match status" value="1"/>
</dbReference>
<accession>A0A3E3I195</accession>